<name>A0ACC2ST38_9FUNG</name>
<proteinExistence type="predicted"/>
<organism evidence="1 2">
    <name type="scientific">Entomophthora muscae</name>
    <dbReference type="NCBI Taxonomy" id="34485"/>
    <lineage>
        <taxon>Eukaryota</taxon>
        <taxon>Fungi</taxon>
        <taxon>Fungi incertae sedis</taxon>
        <taxon>Zoopagomycota</taxon>
        <taxon>Entomophthoromycotina</taxon>
        <taxon>Entomophthoromycetes</taxon>
        <taxon>Entomophthorales</taxon>
        <taxon>Entomophthoraceae</taxon>
        <taxon>Entomophthora</taxon>
    </lineage>
</organism>
<sequence length="435" mass="49508">MTADVPSVPVTLVVNSFFEELTASTRSRPMPWEGYQRASLITEEELSLLRQYANTTEVSPEYIHLLVNLLNKLVRVDTLQYILVLIDDLLEADPNAGKVLHEMKRINASFPYEPFLKCLKKDDEFLALKAEKIITFLICTGSGKLPSQGPEFLDILIVQLSSRTTNVADITVQLFQSLLRTPRCRIGLFHKARGIPNLVSLIGKERSNPQMLYQIIFCFWLMSFEAEIAEEFDIQHNIIPLLIEIAKTTGKEKLIRVIVGTFKNLLEKAAESNISVMIGHKLYEFVDALSSRKWNDTEIQEDLEFLKTELQNIVAGMTTFDAYKSEVESGLLEWSPPHKSAQFWKQNATKLEDNDNALLELLTEFLKTSTSATVLSIAAHDIGQYVKYSPKGKQLVEKIGAKHRIMELMTHSNSDVKYQALKAVQNFLMYTWDKI</sequence>
<comment type="caution">
    <text evidence="1">The sequence shown here is derived from an EMBL/GenBank/DDBJ whole genome shotgun (WGS) entry which is preliminary data.</text>
</comment>
<gene>
    <name evidence="1" type="primary">VMA13</name>
    <name evidence="1" type="ORF">DSO57_1019755</name>
</gene>
<dbReference type="EMBL" id="QTSX02004350">
    <property type="protein sequence ID" value="KAJ9065428.1"/>
    <property type="molecule type" value="Genomic_DNA"/>
</dbReference>
<dbReference type="Proteomes" id="UP001165960">
    <property type="component" value="Unassembled WGS sequence"/>
</dbReference>
<protein>
    <submittedName>
        <fullName evidence="1">H(+)-transporting V1 sector ATPase subunit H</fullName>
    </submittedName>
</protein>
<accession>A0ACC2ST38</accession>
<reference evidence="1" key="1">
    <citation type="submission" date="2022-04" db="EMBL/GenBank/DDBJ databases">
        <title>Genome of the entomopathogenic fungus Entomophthora muscae.</title>
        <authorList>
            <person name="Elya C."/>
            <person name="Lovett B.R."/>
            <person name="Lee E."/>
            <person name="Macias A.M."/>
            <person name="Hajek A.E."/>
            <person name="De Bivort B.L."/>
            <person name="Kasson M.T."/>
            <person name="De Fine Licht H.H."/>
            <person name="Stajich J.E."/>
        </authorList>
    </citation>
    <scope>NUCLEOTIDE SEQUENCE</scope>
    <source>
        <strain evidence="1">Berkeley</strain>
    </source>
</reference>
<evidence type="ECO:0000313" key="1">
    <source>
        <dbReference type="EMBL" id="KAJ9065428.1"/>
    </source>
</evidence>
<keyword evidence="2" id="KW-1185">Reference proteome</keyword>
<evidence type="ECO:0000313" key="2">
    <source>
        <dbReference type="Proteomes" id="UP001165960"/>
    </source>
</evidence>